<gene>
    <name evidence="3" type="ORF">ABDJ38_11990</name>
</gene>
<dbReference type="InterPro" id="IPR013328">
    <property type="entry name" value="6PGD_dom2"/>
</dbReference>
<feature type="domain" description="6-phosphogluconate dehydrogenase NADP-binding" evidence="1">
    <location>
        <begin position="5"/>
        <end position="143"/>
    </location>
</feature>
<evidence type="ECO:0000259" key="1">
    <source>
        <dbReference type="Pfam" id="PF03446"/>
    </source>
</evidence>
<accession>A0ABV0CYG4</accession>
<name>A0ABV0CYG4_9SPHN</name>
<feature type="domain" description="Phosphogluconate dehydrogenase NAD-binding putative C-terminal" evidence="2">
    <location>
        <begin position="186"/>
        <end position="256"/>
    </location>
</feature>
<dbReference type="Gene3D" id="1.10.1040.10">
    <property type="entry name" value="N-(1-d-carboxylethyl)-l-norvaline Dehydrogenase, domain 2"/>
    <property type="match status" value="1"/>
</dbReference>
<dbReference type="Gene3D" id="3.40.50.720">
    <property type="entry name" value="NAD(P)-binding Rossmann-like Domain"/>
    <property type="match status" value="1"/>
</dbReference>
<dbReference type="InterPro" id="IPR006115">
    <property type="entry name" value="6PGDH_NADP-bd"/>
</dbReference>
<evidence type="ECO:0000313" key="4">
    <source>
        <dbReference type="Proteomes" id="UP001484535"/>
    </source>
</evidence>
<sequence length="289" mass="29882">MAPRVALIGFGEAGSTFARAGEWAAHAKGWDLLAERRTAMADYQVEAGTDAAAALAGAELALSLVTADQALKAAQDYAPLLPEGALFCDMNSVAPGTKQAAAEAVEAAGASYVDVAVMAPVDKALAVPLLIAGERAAEAETMLRALGFTNTRVVGPEIGQASAIKLCRSVMVKGLEALTAEMVLAASKAGVLDEVLASLDASEKPVSWPTRADYNLDRMLIHGQRRSAEMAEAARMLRDLGIDPLMTDNTVSRQQALGALGISPPPDGLAAKLTVINDRNASGGEESKA</sequence>
<evidence type="ECO:0000259" key="2">
    <source>
        <dbReference type="Pfam" id="PF09130"/>
    </source>
</evidence>
<dbReference type="Pfam" id="PF09130">
    <property type="entry name" value="DUF1932"/>
    <property type="match status" value="1"/>
</dbReference>
<evidence type="ECO:0000313" key="3">
    <source>
        <dbReference type="EMBL" id="MEN7537893.1"/>
    </source>
</evidence>
<dbReference type="SUPFAM" id="SSF48179">
    <property type="entry name" value="6-phosphogluconate dehydrogenase C-terminal domain-like"/>
    <property type="match status" value="1"/>
</dbReference>
<dbReference type="SUPFAM" id="SSF51735">
    <property type="entry name" value="NAD(P)-binding Rossmann-fold domains"/>
    <property type="match status" value="1"/>
</dbReference>
<dbReference type="InterPro" id="IPR015814">
    <property type="entry name" value="Pgluconate_DH_NAD-bd_C"/>
</dbReference>
<dbReference type="InterPro" id="IPR008927">
    <property type="entry name" value="6-PGluconate_DH-like_C_sf"/>
</dbReference>
<dbReference type="InterPro" id="IPR036291">
    <property type="entry name" value="NAD(P)-bd_dom_sf"/>
</dbReference>
<dbReference type="Proteomes" id="UP001484535">
    <property type="component" value="Unassembled WGS sequence"/>
</dbReference>
<comment type="caution">
    <text evidence="3">The sequence shown here is derived from an EMBL/GenBank/DDBJ whole genome shotgun (WGS) entry which is preliminary data.</text>
</comment>
<organism evidence="3 4">
    <name type="scientific">Aurantiacibacter flavus</name>
    <dbReference type="NCBI Taxonomy" id="3145232"/>
    <lineage>
        <taxon>Bacteria</taxon>
        <taxon>Pseudomonadati</taxon>
        <taxon>Pseudomonadota</taxon>
        <taxon>Alphaproteobacteria</taxon>
        <taxon>Sphingomonadales</taxon>
        <taxon>Erythrobacteraceae</taxon>
        <taxon>Aurantiacibacter</taxon>
    </lineage>
</organism>
<proteinExistence type="predicted"/>
<dbReference type="EMBL" id="JBDLBR010000004">
    <property type="protein sequence ID" value="MEN7537893.1"/>
    <property type="molecule type" value="Genomic_DNA"/>
</dbReference>
<reference evidence="3 4" key="1">
    <citation type="submission" date="2024-05" db="EMBL/GenBank/DDBJ databases">
        <authorList>
            <person name="Park S."/>
        </authorList>
    </citation>
    <scope>NUCLEOTIDE SEQUENCE [LARGE SCALE GENOMIC DNA]</scope>
    <source>
        <strain evidence="3 4">DGU5</strain>
    </source>
</reference>
<dbReference type="Pfam" id="PF03446">
    <property type="entry name" value="NAD_binding_2"/>
    <property type="match status" value="1"/>
</dbReference>
<keyword evidence="4" id="KW-1185">Reference proteome</keyword>
<protein>
    <submittedName>
        <fullName evidence="3">DUF1932 domain-containing protein</fullName>
    </submittedName>
</protein>